<gene>
    <name evidence="2" type="ORF">NCTC11075_00994</name>
</gene>
<keyword evidence="1" id="KW-1133">Transmembrane helix</keyword>
<keyword evidence="1" id="KW-0472">Membrane</keyword>
<reference evidence="2 3" key="1">
    <citation type="submission" date="2018-12" db="EMBL/GenBank/DDBJ databases">
        <authorList>
            <consortium name="Pathogen Informatics"/>
        </authorList>
    </citation>
    <scope>NUCLEOTIDE SEQUENCE [LARGE SCALE GENOMIC DNA]</scope>
    <source>
        <strain evidence="2 3">NCTC11075</strain>
    </source>
</reference>
<name>A0A3S4I7W7_CITKO</name>
<proteinExistence type="predicted"/>
<keyword evidence="1" id="KW-0812">Transmembrane</keyword>
<dbReference type="EMBL" id="LR134204">
    <property type="protein sequence ID" value="VEB86055.1"/>
    <property type="molecule type" value="Genomic_DNA"/>
</dbReference>
<accession>A0A3S4I7W7</accession>
<evidence type="ECO:0000313" key="2">
    <source>
        <dbReference type="EMBL" id="VEB86055.1"/>
    </source>
</evidence>
<organism evidence="2 3">
    <name type="scientific">Citrobacter koseri</name>
    <name type="common">Citrobacter diversus</name>
    <dbReference type="NCBI Taxonomy" id="545"/>
    <lineage>
        <taxon>Bacteria</taxon>
        <taxon>Pseudomonadati</taxon>
        <taxon>Pseudomonadota</taxon>
        <taxon>Gammaproteobacteria</taxon>
        <taxon>Enterobacterales</taxon>
        <taxon>Enterobacteriaceae</taxon>
        <taxon>Citrobacter</taxon>
    </lineage>
</organism>
<dbReference type="AlphaFoldDB" id="A0A3S4I7W7"/>
<protein>
    <submittedName>
        <fullName evidence="2">Uncharacterized protein</fullName>
    </submittedName>
</protein>
<evidence type="ECO:0000313" key="3">
    <source>
        <dbReference type="Proteomes" id="UP000270272"/>
    </source>
</evidence>
<sequence length="68" mass="7627">MVIRTAQKSLSEHFRHVLQLLIGLVTTMMQWLIRCLWVITGIHMRKLRHGLGNRGGNISGDGAKDCGT</sequence>
<evidence type="ECO:0000256" key="1">
    <source>
        <dbReference type="SAM" id="Phobius"/>
    </source>
</evidence>
<dbReference type="Proteomes" id="UP000270272">
    <property type="component" value="Chromosome"/>
</dbReference>
<feature type="transmembrane region" description="Helical" evidence="1">
    <location>
        <begin position="20"/>
        <end position="39"/>
    </location>
</feature>